<dbReference type="Pfam" id="PF00691">
    <property type="entry name" value="OmpA"/>
    <property type="match status" value="1"/>
</dbReference>
<dbReference type="Gene3D" id="1.25.40.10">
    <property type="entry name" value="Tetratricopeptide repeat domain"/>
    <property type="match status" value="1"/>
</dbReference>
<dbReference type="AlphaFoldDB" id="A0A7W3MTG7"/>
<evidence type="ECO:0000259" key="4">
    <source>
        <dbReference type="PROSITE" id="PS51123"/>
    </source>
</evidence>
<evidence type="ECO:0000256" key="3">
    <source>
        <dbReference type="SAM" id="Phobius"/>
    </source>
</evidence>
<feature type="transmembrane region" description="Helical" evidence="3">
    <location>
        <begin position="105"/>
        <end position="123"/>
    </location>
</feature>
<dbReference type="SUPFAM" id="SSF103088">
    <property type="entry name" value="OmpA-like"/>
    <property type="match status" value="1"/>
</dbReference>
<protein>
    <submittedName>
        <fullName evidence="5">Type VI secretion system protein ImpK</fullName>
    </submittedName>
</protein>
<dbReference type="InterPro" id="IPR006665">
    <property type="entry name" value="OmpA-like"/>
</dbReference>
<evidence type="ECO:0000256" key="2">
    <source>
        <dbReference type="PROSITE-ProRule" id="PRU00473"/>
    </source>
</evidence>
<dbReference type="InterPro" id="IPR036737">
    <property type="entry name" value="OmpA-like_sf"/>
</dbReference>
<keyword evidence="3" id="KW-0812">Transmembrane</keyword>
<dbReference type="Proteomes" id="UP000539313">
    <property type="component" value="Unassembled WGS sequence"/>
</dbReference>
<dbReference type="GO" id="GO:0016020">
    <property type="term" value="C:membrane"/>
    <property type="evidence" value="ECO:0007669"/>
    <property type="project" value="UniProtKB-UniRule"/>
</dbReference>
<dbReference type="SUPFAM" id="SSF48452">
    <property type="entry name" value="TPR-like"/>
    <property type="match status" value="1"/>
</dbReference>
<dbReference type="PANTHER" id="PTHR30329">
    <property type="entry name" value="STATOR ELEMENT OF FLAGELLAR MOTOR COMPLEX"/>
    <property type="match status" value="1"/>
</dbReference>
<dbReference type="InterPro" id="IPR011990">
    <property type="entry name" value="TPR-like_helical_dom_sf"/>
</dbReference>
<dbReference type="InterPro" id="IPR019734">
    <property type="entry name" value="TPR_rpt"/>
</dbReference>
<keyword evidence="2 3" id="KW-0472">Membrane</keyword>
<comment type="caution">
    <text evidence="5">The sequence shown here is derived from an EMBL/GenBank/DDBJ whole genome shotgun (WGS) entry which is preliminary data.</text>
</comment>
<proteinExistence type="predicted"/>
<keyword evidence="1" id="KW-0802">TPR repeat</keyword>
<dbReference type="Gene3D" id="3.30.1330.60">
    <property type="entry name" value="OmpA-like domain"/>
    <property type="match status" value="1"/>
</dbReference>
<dbReference type="PROSITE" id="PS50005">
    <property type="entry name" value="TPR"/>
    <property type="match status" value="1"/>
</dbReference>
<feature type="domain" description="OmpA-like" evidence="4">
    <location>
        <begin position="164"/>
        <end position="290"/>
    </location>
</feature>
<name>A0A7W3MTG7_9ACTN</name>
<feature type="repeat" description="TPR" evidence="1">
    <location>
        <begin position="47"/>
        <end position="80"/>
    </location>
</feature>
<gene>
    <name evidence="5" type="ORF">HNR21_000465</name>
</gene>
<keyword evidence="3" id="KW-1133">Transmembrane helix</keyword>
<dbReference type="RefSeq" id="WP_182703838.1">
    <property type="nucleotide sequence ID" value="NZ_JACJII010000001.1"/>
</dbReference>
<accession>A0A7W3MTG7</accession>
<dbReference type="InterPro" id="IPR050330">
    <property type="entry name" value="Bact_OuterMem_StrucFunc"/>
</dbReference>
<keyword evidence="6" id="KW-1185">Reference proteome</keyword>
<dbReference type="PROSITE" id="PS51123">
    <property type="entry name" value="OMPA_2"/>
    <property type="match status" value="1"/>
</dbReference>
<evidence type="ECO:0000313" key="5">
    <source>
        <dbReference type="EMBL" id="MBA9001583.1"/>
    </source>
</evidence>
<organism evidence="5 6">
    <name type="scientific">Thermomonospora cellulosilytica</name>
    <dbReference type="NCBI Taxonomy" id="1411118"/>
    <lineage>
        <taxon>Bacteria</taxon>
        <taxon>Bacillati</taxon>
        <taxon>Actinomycetota</taxon>
        <taxon>Actinomycetes</taxon>
        <taxon>Streptosporangiales</taxon>
        <taxon>Thermomonosporaceae</taxon>
        <taxon>Thermomonospora</taxon>
    </lineage>
</organism>
<evidence type="ECO:0000256" key="1">
    <source>
        <dbReference type="PROSITE-ProRule" id="PRU00339"/>
    </source>
</evidence>
<evidence type="ECO:0000313" key="6">
    <source>
        <dbReference type="Proteomes" id="UP000539313"/>
    </source>
</evidence>
<reference evidence="5 6" key="1">
    <citation type="submission" date="2020-08" db="EMBL/GenBank/DDBJ databases">
        <title>Sequencing the genomes of 1000 actinobacteria strains.</title>
        <authorList>
            <person name="Klenk H.-P."/>
        </authorList>
    </citation>
    <scope>NUCLEOTIDE SEQUENCE [LARGE SCALE GENOMIC DNA]</scope>
    <source>
        <strain evidence="5 6">DSM 45823</strain>
    </source>
</reference>
<dbReference type="EMBL" id="JACJII010000001">
    <property type="protein sequence ID" value="MBA9001583.1"/>
    <property type="molecule type" value="Genomic_DNA"/>
</dbReference>
<dbReference type="PANTHER" id="PTHR30329:SF21">
    <property type="entry name" value="LIPOPROTEIN YIAD-RELATED"/>
    <property type="match status" value="1"/>
</dbReference>
<sequence length="292" mass="30621">MTAPAAAPDAVREITLAQARTLARRGRYLEAERLLDELAGDGGGPDVTVLDLLARVYAQQGRLEEADRCWAEAERLAPDAPEITEGRRRIAALRGSRPRRATTGLLGRVVAVLVAVLILALLLDIRGEVRREPTAASPPPAPRPAAPADALPDLAVRLGDMRGVGVERLPGELVVTFPEGLFRSGATLTADGRAVLEDVGGRLRAYAGRITVTVVGHTDSRAMPPGGEFASNAELGLARATVVRELLRRAAGLPTAALPVSTMGGVAPPFPDAADQSRNRTVSLRISAARGG</sequence>